<accession>A0AAE1GRW2</accession>
<feature type="region of interest" description="Disordered" evidence="1">
    <location>
        <begin position="188"/>
        <end position="245"/>
    </location>
</feature>
<gene>
    <name evidence="2" type="ORF">KUF71_018429</name>
</gene>
<comment type="caution">
    <text evidence="2">The sequence shown here is derived from an EMBL/GenBank/DDBJ whole genome shotgun (WGS) entry which is preliminary data.</text>
</comment>
<dbReference type="Proteomes" id="UP001219518">
    <property type="component" value="Unassembled WGS sequence"/>
</dbReference>
<organism evidence="2 3">
    <name type="scientific">Frankliniella fusca</name>
    <dbReference type="NCBI Taxonomy" id="407009"/>
    <lineage>
        <taxon>Eukaryota</taxon>
        <taxon>Metazoa</taxon>
        <taxon>Ecdysozoa</taxon>
        <taxon>Arthropoda</taxon>
        <taxon>Hexapoda</taxon>
        <taxon>Insecta</taxon>
        <taxon>Pterygota</taxon>
        <taxon>Neoptera</taxon>
        <taxon>Paraneoptera</taxon>
        <taxon>Thysanoptera</taxon>
        <taxon>Terebrantia</taxon>
        <taxon>Thripoidea</taxon>
        <taxon>Thripidae</taxon>
        <taxon>Frankliniella</taxon>
    </lineage>
</organism>
<reference evidence="2" key="2">
    <citation type="journal article" date="2023" name="BMC Genomics">
        <title>Pest status, molecular evolution, and epigenetic factors derived from the genome assembly of Frankliniella fusca, a thysanopteran phytovirus vector.</title>
        <authorList>
            <person name="Catto M.A."/>
            <person name="Labadie P.E."/>
            <person name="Jacobson A.L."/>
            <person name="Kennedy G.G."/>
            <person name="Srinivasan R."/>
            <person name="Hunt B.G."/>
        </authorList>
    </citation>
    <scope>NUCLEOTIDE SEQUENCE</scope>
    <source>
        <strain evidence="2">PL_HMW_Pooled</strain>
    </source>
</reference>
<reference evidence="2" key="1">
    <citation type="submission" date="2021-07" db="EMBL/GenBank/DDBJ databases">
        <authorList>
            <person name="Catto M.A."/>
            <person name="Jacobson A."/>
            <person name="Kennedy G."/>
            <person name="Labadie P."/>
            <person name="Hunt B.G."/>
            <person name="Srinivasan R."/>
        </authorList>
    </citation>
    <scope>NUCLEOTIDE SEQUENCE</scope>
    <source>
        <strain evidence="2">PL_HMW_Pooled</strain>
        <tissue evidence="2">Head</tissue>
    </source>
</reference>
<evidence type="ECO:0000313" key="3">
    <source>
        <dbReference type="Proteomes" id="UP001219518"/>
    </source>
</evidence>
<evidence type="ECO:0000313" key="2">
    <source>
        <dbReference type="EMBL" id="KAK3907793.1"/>
    </source>
</evidence>
<feature type="compositionally biased region" description="Pro residues" evidence="1">
    <location>
        <begin position="74"/>
        <end position="92"/>
    </location>
</feature>
<sequence length="245" mass="26720">MSVCSSHQQTTWWQYEMVGAEAAAFLEGPAVEQVLDQVEAAGALLDLAAQARVDRTPREMEAALSLTALGGQRSPPPPYLHPPPALDLPLPPRGWMTPPAAVSPLPPSPPTTARDAADGPSRRGSLVGDEDALREAALRSVRRRRLLAGGCEVLQQRRRGGRRRRQRPEQLAAVDAVPVVAPVERQVPEARAAQRPVPTSQVSTTVWQRLGERPPPMPAPSQSALTDEQKIERRRQAMLKPNVRQ</sequence>
<feature type="compositionally biased region" description="Polar residues" evidence="1">
    <location>
        <begin position="197"/>
        <end position="207"/>
    </location>
</feature>
<keyword evidence="3" id="KW-1185">Reference proteome</keyword>
<evidence type="ECO:0000256" key="1">
    <source>
        <dbReference type="SAM" id="MobiDB-lite"/>
    </source>
</evidence>
<protein>
    <submittedName>
        <fullName evidence="2">Msx2-interacting protein</fullName>
    </submittedName>
</protein>
<feature type="region of interest" description="Disordered" evidence="1">
    <location>
        <begin position="69"/>
        <end position="129"/>
    </location>
</feature>
<dbReference type="AlphaFoldDB" id="A0AAE1GRW2"/>
<dbReference type="EMBL" id="JAHWGI010000020">
    <property type="protein sequence ID" value="KAK3907793.1"/>
    <property type="molecule type" value="Genomic_DNA"/>
</dbReference>
<name>A0AAE1GRW2_9NEOP</name>
<proteinExistence type="predicted"/>